<sequence>MSQRPSFTHKQLRAFVCVAKHRSFAEACGELHLSQPALSITIRNLEEQLGGPLINRSTRSVSLTPEGEAFFPLAERLLQDWESAFDEMHNRFALRRGRLAMACMPSLASSVFPALMARFHEQYPEIDLSLEDIVMEDVLSAVHSGRVELGIAFEQDPPEDINQQVLFSDRAVVALPQSHELASKQQLHWQDLARYPFISLNARSGFRRSLDAIMLEQNTLPERIYEANQLTTVGRMAAEGLGLCIVPGFCQQQMEQMGLQCKSLQKPVFKRKVVILSRRRHGLSAPAAAMVDMLMSIYR</sequence>
<accession>A0A7X0JSK8</accession>
<dbReference type="InParanoid" id="A0A7X0JSK8"/>
<evidence type="ECO:0000256" key="4">
    <source>
        <dbReference type="ARBA" id="ARBA00023163"/>
    </source>
</evidence>
<evidence type="ECO:0000259" key="5">
    <source>
        <dbReference type="PROSITE" id="PS50931"/>
    </source>
</evidence>
<comment type="caution">
    <text evidence="6">The sequence shown here is derived from an EMBL/GenBank/DDBJ whole genome shotgun (WGS) entry which is preliminary data.</text>
</comment>
<dbReference type="EMBL" id="JACHHT010000001">
    <property type="protein sequence ID" value="MBB6520645.1"/>
    <property type="molecule type" value="Genomic_DNA"/>
</dbReference>
<dbReference type="CDD" id="cd08440">
    <property type="entry name" value="PBP2_LTTR_like_4"/>
    <property type="match status" value="1"/>
</dbReference>
<dbReference type="SUPFAM" id="SSF53850">
    <property type="entry name" value="Periplasmic binding protein-like II"/>
    <property type="match status" value="1"/>
</dbReference>
<comment type="similarity">
    <text evidence="1">Belongs to the LysR transcriptional regulatory family.</text>
</comment>
<dbReference type="InterPro" id="IPR005119">
    <property type="entry name" value="LysR_subst-bd"/>
</dbReference>
<dbReference type="SUPFAM" id="SSF46785">
    <property type="entry name" value="Winged helix' DNA-binding domain"/>
    <property type="match status" value="1"/>
</dbReference>
<dbReference type="InterPro" id="IPR036390">
    <property type="entry name" value="WH_DNA-bd_sf"/>
</dbReference>
<dbReference type="InterPro" id="IPR036388">
    <property type="entry name" value="WH-like_DNA-bd_sf"/>
</dbReference>
<evidence type="ECO:0000256" key="1">
    <source>
        <dbReference type="ARBA" id="ARBA00009437"/>
    </source>
</evidence>
<evidence type="ECO:0000313" key="6">
    <source>
        <dbReference type="EMBL" id="MBB6520645.1"/>
    </source>
</evidence>
<dbReference type="PROSITE" id="PS50931">
    <property type="entry name" value="HTH_LYSR"/>
    <property type="match status" value="1"/>
</dbReference>
<evidence type="ECO:0000313" key="7">
    <source>
        <dbReference type="Proteomes" id="UP000528457"/>
    </source>
</evidence>
<keyword evidence="3" id="KW-0238">DNA-binding</keyword>
<dbReference type="InterPro" id="IPR000847">
    <property type="entry name" value="LysR_HTH_N"/>
</dbReference>
<dbReference type="PANTHER" id="PTHR30419:SF30">
    <property type="entry name" value="LYSR FAMILY TRANSCRIPTIONAL REGULATOR"/>
    <property type="match status" value="1"/>
</dbReference>
<organism evidence="6 7">
    <name type="scientific">Pseudoteredinibacter isoporae</name>
    <dbReference type="NCBI Taxonomy" id="570281"/>
    <lineage>
        <taxon>Bacteria</taxon>
        <taxon>Pseudomonadati</taxon>
        <taxon>Pseudomonadota</taxon>
        <taxon>Gammaproteobacteria</taxon>
        <taxon>Cellvibrionales</taxon>
        <taxon>Cellvibrionaceae</taxon>
        <taxon>Pseudoteredinibacter</taxon>
    </lineage>
</organism>
<keyword evidence="7" id="KW-1185">Reference proteome</keyword>
<dbReference type="GO" id="GO:0003700">
    <property type="term" value="F:DNA-binding transcription factor activity"/>
    <property type="evidence" value="ECO:0007669"/>
    <property type="project" value="InterPro"/>
</dbReference>
<evidence type="ECO:0000256" key="3">
    <source>
        <dbReference type="ARBA" id="ARBA00023125"/>
    </source>
</evidence>
<dbReference type="Gene3D" id="1.10.10.10">
    <property type="entry name" value="Winged helix-like DNA-binding domain superfamily/Winged helix DNA-binding domain"/>
    <property type="match status" value="1"/>
</dbReference>
<dbReference type="FunFam" id="1.10.10.10:FF:000001">
    <property type="entry name" value="LysR family transcriptional regulator"/>
    <property type="match status" value="1"/>
</dbReference>
<name>A0A7X0JSK8_9GAMM</name>
<dbReference type="Pfam" id="PF03466">
    <property type="entry name" value="LysR_substrate"/>
    <property type="match status" value="1"/>
</dbReference>
<dbReference type="Gene3D" id="3.40.190.290">
    <property type="match status" value="1"/>
</dbReference>
<reference evidence="6 7" key="1">
    <citation type="submission" date="2020-08" db="EMBL/GenBank/DDBJ databases">
        <title>Genomic Encyclopedia of Type Strains, Phase IV (KMG-IV): sequencing the most valuable type-strain genomes for metagenomic binning, comparative biology and taxonomic classification.</title>
        <authorList>
            <person name="Goeker M."/>
        </authorList>
    </citation>
    <scope>NUCLEOTIDE SEQUENCE [LARGE SCALE GENOMIC DNA]</scope>
    <source>
        <strain evidence="6 7">DSM 22368</strain>
    </source>
</reference>
<dbReference type="Proteomes" id="UP000528457">
    <property type="component" value="Unassembled WGS sequence"/>
</dbReference>
<keyword evidence="4" id="KW-0804">Transcription</keyword>
<gene>
    <name evidence="6" type="ORF">HNR48_000923</name>
</gene>
<dbReference type="GO" id="GO:0003677">
    <property type="term" value="F:DNA binding"/>
    <property type="evidence" value="ECO:0007669"/>
    <property type="project" value="UniProtKB-KW"/>
</dbReference>
<proteinExistence type="inferred from homology"/>
<keyword evidence="2" id="KW-0805">Transcription regulation</keyword>
<feature type="domain" description="HTH lysR-type" evidence="5">
    <location>
        <begin position="7"/>
        <end position="64"/>
    </location>
</feature>
<dbReference type="PRINTS" id="PR00039">
    <property type="entry name" value="HTHLYSR"/>
</dbReference>
<dbReference type="AlphaFoldDB" id="A0A7X0JSK8"/>
<dbReference type="InterPro" id="IPR050950">
    <property type="entry name" value="HTH-type_LysR_regulators"/>
</dbReference>
<protein>
    <submittedName>
        <fullName evidence="6">LysR family carnitine catabolism transcriptional activator</fullName>
    </submittedName>
</protein>
<dbReference type="RefSeq" id="WP_166850637.1">
    <property type="nucleotide sequence ID" value="NZ_JAAONY010000001.1"/>
</dbReference>
<dbReference type="Pfam" id="PF00126">
    <property type="entry name" value="HTH_1"/>
    <property type="match status" value="1"/>
</dbReference>
<dbReference type="GO" id="GO:0005829">
    <property type="term" value="C:cytosol"/>
    <property type="evidence" value="ECO:0007669"/>
    <property type="project" value="TreeGrafter"/>
</dbReference>
<dbReference type="PANTHER" id="PTHR30419">
    <property type="entry name" value="HTH-TYPE TRANSCRIPTIONAL REGULATOR YBHD"/>
    <property type="match status" value="1"/>
</dbReference>
<dbReference type="FunCoup" id="A0A7X0JSK8">
    <property type="interactions" value="52"/>
</dbReference>
<evidence type="ECO:0000256" key="2">
    <source>
        <dbReference type="ARBA" id="ARBA00023015"/>
    </source>
</evidence>